<accession>A0A375CJX2</accession>
<proteinExistence type="predicted"/>
<comment type="caution">
    <text evidence="1">The sequence shown here is derived from an EMBL/GenBank/DDBJ whole genome shotgun (WGS) entry which is preliminary data.</text>
</comment>
<dbReference type="AlphaFoldDB" id="A0A375CJX2"/>
<dbReference type="Proteomes" id="UP000256780">
    <property type="component" value="Unassembled WGS sequence"/>
</dbReference>
<gene>
    <name evidence="1" type="ORF">CBM2587_U30015</name>
</gene>
<organism evidence="1 2">
    <name type="scientific">Cupriavidus taiwanensis</name>
    <dbReference type="NCBI Taxonomy" id="164546"/>
    <lineage>
        <taxon>Bacteria</taxon>
        <taxon>Pseudomonadati</taxon>
        <taxon>Pseudomonadota</taxon>
        <taxon>Betaproteobacteria</taxon>
        <taxon>Burkholderiales</taxon>
        <taxon>Burkholderiaceae</taxon>
        <taxon>Cupriavidus</taxon>
    </lineage>
</organism>
<evidence type="ECO:0000313" key="2">
    <source>
        <dbReference type="Proteomes" id="UP000256780"/>
    </source>
</evidence>
<evidence type="ECO:0000313" key="1">
    <source>
        <dbReference type="EMBL" id="SOY74137.1"/>
    </source>
</evidence>
<dbReference type="EMBL" id="OFSQ01000043">
    <property type="protein sequence ID" value="SOY74137.1"/>
    <property type="molecule type" value="Genomic_DNA"/>
</dbReference>
<reference evidence="2" key="1">
    <citation type="submission" date="2018-01" db="EMBL/GenBank/DDBJ databases">
        <authorList>
            <person name="Gaut B.S."/>
            <person name="Morton B.R."/>
            <person name="Clegg M.T."/>
            <person name="Duvall M.R."/>
        </authorList>
    </citation>
    <scope>NUCLEOTIDE SEQUENCE [LARGE SCALE GENOMIC DNA]</scope>
</reference>
<name>A0A375CJX2_9BURK</name>
<protein>
    <submittedName>
        <fullName evidence="1">Uncharacterized protein</fullName>
    </submittedName>
</protein>
<sequence>MMLARQEEQDLAHRFAADYEAYRKRVPVFLPGRCQWAQLLGKLWE</sequence>
<dbReference type="Gene3D" id="1.20.120.1630">
    <property type="match status" value="1"/>
</dbReference>